<organism evidence="2 3">
    <name type="scientific">Cellulosilyticum lentocellum (strain ATCC 49066 / DSM 5427 / NCIMB 11756 / RHM5)</name>
    <name type="common">Clostridium lentocellum</name>
    <dbReference type="NCBI Taxonomy" id="642492"/>
    <lineage>
        <taxon>Bacteria</taxon>
        <taxon>Bacillati</taxon>
        <taxon>Bacillota</taxon>
        <taxon>Clostridia</taxon>
        <taxon>Lachnospirales</taxon>
        <taxon>Cellulosilyticaceae</taxon>
        <taxon>Cellulosilyticum</taxon>
    </lineage>
</organism>
<dbReference type="STRING" id="642492.Clole_2429"/>
<evidence type="ECO:0000313" key="3">
    <source>
        <dbReference type="Proteomes" id="UP000008467"/>
    </source>
</evidence>
<dbReference type="HOGENOM" id="CLU_1774051_0_0_9"/>
<dbReference type="KEGG" id="cle:Clole_2429"/>
<feature type="transmembrane region" description="Helical" evidence="1">
    <location>
        <begin position="12"/>
        <end position="31"/>
    </location>
</feature>
<keyword evidence="1" id="KW-0472">Membrane</keyword>
<evidence type="ECO:0000256" key="1">
    <source>
        <dbReference type="SAM" id="Phobius"/>
    </source>
</evidence>
<dbReference type="InterPro" id="IPR046118">
    <property type="entry name" value="DUF6115"/>
</dbReference>
<sequence length="146" mass="17136">MSITIDTMPIICLLWIVVGVVFIIISVIRLANHQESDNHYVTLNKEQGQQTNDLEELFSYFLEEEEKKNQGFRDLLVNILRKQTDLEADHLQQSTKEHQKRQMTNEKLYDEIVKHYENGESIEMIAKNLKKGVGEVKLILSLYNMR</sequence>
<dbReference type="EMBL" id="CP002582">
    <property type="protein sequence ID" value="ADZ84135.1"/>
    <property type="molecule type" value="Genomic_DNA"/>
</dbReference>
<dbReference type="Proteomes" id="UP000008467">
    <property type="component" value="Chromosome"/>
</dbReference>
<evidence type="ECO:0008006" key="4">
    <source>
        <dbReference type="Google" id="ProtNLM"/>
    </source>
</evidence>
<name>F2JGP3_CELLD</name>
<dbReference type="AlphaFoldDB" id="F2JGP3"/>
<keyword evidence="3" id="KW-1185">Reference proteome</keyword>
<keyword evidence="1" id="KW-0812">Transmembrane</keyword>
<gene>
    <name evidence="2" type="ordered locus">Clole_2429</name>
</gene>
<keyword evidence="1" id="KW-1133">Transmembrane helix</keyword>
<proteinExistence type="predicted"/>
<dbReference type="RefSeq" id="WP_013657428.1">
    <property type="nucleotide sequence ID" value="NC_015275.1"/>
</dbReference>
<accession>F2JGP3</accession>
<dbReference type="Pfam" id="PF19610">
    <property type="entry name" value="DUF6115"/>
    <property type="match status" value="1"/>
</dbReference>
<evidence type="ECO:0000313" key="2">
    <source>
        <dbReference type="EMBL" id="ADZ84135.1"/>
    </source>
</evidence>
<reference evidence="2 3" key="1">
    <citation type="journal article" date="2011" name="J. Bacteriol.">
        <title>Complete genome sequence of the cellulose-degrading bacterium Cellulosilyticum lentocellum.</title>
        <authorList>
            <consortium name="US DOE Joint Genome Institute"/>
            <person name="Miller D.A."/>
            <person name="Suen G."/>
            <person name="Bruce D."/>
            <person name="Copeland A."/>
            <person name="Cheng J.F."/>
            <person name="Detter C."/>
            <person name="Goodwin L.A."/>
            <person name="Han C.S."/>
            <person name="Hauser L.J."/>
            <person name="Land M.L."/>
            <person name="Lapidus A."/>
            <person name="Lucas S."/>
            <person name="Meincke L."/>
            <person name="Pitluck S."/>
            <person name="Tapia R."/>
            <person name="Teshima H."/>
            <person name="Woyke T."/>
            <person name="Fox B.G."/>
            <person name="Angert E.R."/>
            <person name="Currie C.R."/>
        </authorList>
    </citation>
    <scope>NUCLEOTIDE SEQUENCE [LARGE SCALE GENOMIC DNA]</scope>
    <source>
        <strain evidence="3">ATCC 49066 / DSM 5427 / NCIMB 11756 / RHM5</strain>
    </source>
</reference>
<protein>
    <recommendedName>
        <fullName evidence="4">Resolvase HTH domain-containing protein</fullName>
    </recommendedName>
</protein>